<reference evidence="4 5" key="1">
    <citation type="submission" date="2024-01" db="EMBL/GenBank/DDBJ databases">
        <title>Genome assemblies of Stephania.</title>
        <authorList>
            <person name="Yang L."/>
        </authorList>
    </citation>
    <scope>NUCLEOTIDE SEQUENCE [LARGE SCALE GENOMIC DNA]</scope>
    <source>
        <strain evidence="4">JXDWG</strain>
        <tissue evidence="4">Leaf</tissue>
    </source>
</reference>
<feature type="repeat" description="WD" evidence="3">
    <location>
        <begin position="456"/>
        <end position="490"/>
    </location>
</feature>
<dbReference type="GO" id="GO:0005737">
    <property type="term" value="C:cytoplasm"/>
    <property type="evidence" value="ECO:0007669"/>
    <property type="project" value="TreeGrafter"/>
</dbReference>
<keyword evidence="5" id="KW-1185">Reference proteome</keyword>
<evidence type="ECO:0000313" key="5">
    <source>
        <dbReference type="Proteomes" id="UP001419268"/>
    </source>
</evidence>
<dbReference type="AlphaFoldDB" id="A0AAP0L6Z2"/>
<dbReference type="PROSITE" id="PS50082">
    <property type="entry name" value="WD_REPEATS_2"/>
    <property type="match status" value="1"/>
</dbReference>
<dbReference type="EMBL" id="JBBNAG010000001">
    <property type="protein sequence ID" value="KAK9164913.1"/>
    <property type="molecule type" value="Genomic_DNA"/>
</dbReference>
<evidence type="ECO:0008006" key="6">
    <source>
        <dbReference type="Google" id="ProtNLM"/>
    </source>
</evidence>
<dbReference type="SMART" id="SM00320">
    <property type="entry name" value="WD40"/>
    <property type="match status" value="5"/>
</dbReference>
<dbReference type="GO" id="GO:0005886">
    <property type="term" value="C:plasma membrane"/>
    <property type="evidence" value="ECO:0007669"/>
    <property type="project" value="TreeGrafter"/>
</dbReference>
<dbReference type="InterPro" id="IPR036322">
    <property type="entry name" value="WD40_repeat_dom_sf"/>
</dbReference>
<gene>
    <name evidence="4" type="ORF">Scep_000104</name>
</gene>
<dbReference type="InterPro" id="IPR015943">
    <property type="entry name" value="WD40/YVTN_repeat-like_dom_sf"/>
</dbReference>
<dbReference type="CDD" id="cd15873">
    <property type="entry name" value="R-SNARE_STXBP5_6"/>
    <property type="match status" value="1"/>
</dbReference>
<sequence>MFVKKLVEKATKKVGGNLNGLKSDDVNPRLVFHYGIPAGSTALAYDSTQRILAISTKDGRIKLLGTDNTQALLESNEAVSSKFLQFIENQGILLNVTLDNRIEVWDIERKHLSHIHIYKGEITSFGVVRHSLFIYVGDSVGNVSVLKLDPETHHLECMKYNIPFSASHGNTTEFADDNAVIYVIPQPMAEAKRILIVFRCGIINLWGVEESKTLFVTGGNIHNSQSHEAKKVTSACWACPFGSKVVVGYNNGEIYLWGVTPSSHSKTASVMIHESSATPNVPIYKLNLMYKVEKTPILSLKCVYGDGKASRLYVRGDSASSSSNMLQIILLNEHMETRTIKLGLPLPEPCLDMEIISSFSESNKQKQDFLLLVLKSGITCVYDDSVIEKYLLQCQSRSPPSLPKQINIRIPFVDPSITVSKLVTNASNLFGATDEDYNLLAKNYSPLIPVDAKAKDENHMSSVHFNGFTSIKNLYITGHIDGTIHFWDVSCPFPLPIALLKHQNEDNHFGSAIPVTALHFDIAPRILISGDQSGVVRIFKFKTEPFSSDSSLFSLQGNSKKGSSHIVQSVKIVKVNGAVLSINMNRGFRHLAIGCEQGCVSLIDIEGPTLLFQQHIPSDLASGVISLQFGTCNFQGFEKNTLLVATKDSTVLALEVETGNTLSDTAVRPNKPSRALFMQILDVSDNSDLNKRNSSLLLCNEKAVYIYSLPHVVQGIKKVQFKKKFHGVSCCWASTFCKHDSDVALALLFTSGKIEVRSLPELSILKETSIRGLIVTNSNPDISLCSSSDGELILVNGDQEIFYISLLLRKEIYRILDSVSAVYKGAVPSQEALFFESKEKKKGIFSSVIKDMRGTKEKQVPVTEAIDSRTAVGDELSTIFSINNFPPETDNTDHINEDENEVELSIDDIDLDDSEEKPKGRGMIAALNKQKITNKFQAIRGKLKQKIVKNEKLPAKEEPEDEKIGTVDQIKKRYGFPLHGETGAVKMAENKLHQNLARLKGINTRATEMQDTAQSFSAMAKQLLRTAEQDKPSI</sequence>
<protein>
    <recommendedName>
        <fullName evidence="6">Lethal giant larvae (Lgl)-like C-terminal domain-containing protein</fullName>
    </recommendedName>
</protein>
<dbReference type="GO" id="GO:0019905">
    <property type="term" value="F:syntaxin binding"/>
    <property type="evidence" value="ECO:0007669"/>
    <property type="project" value="TreeGrafter"/>
</dbReference>
<comment type="similarity">
    <text evidence="1">Belongs to the WD repeat L(2)GL family.</text>
</comment>
<dbReference type="GO" id="GO:0005096">
    <property type="term" value="F:GTPase activator activity"/>
    <property type="evidence" value="ECO:0007669"/>
    <property type="project" value="TreeGrafter"/>
</dbReference>
<dbReference type="PANTHER" id="PTHR10241">
    <property type="entry name" value="LETHAL 2 GIANT LARVAE PROTEIN"/>
    <property type="match status" value="1"/>
</dbReference>
<evidence type="ECO:0000256" key="3">
    <source>
        <dbReference type="PROSITE-ProRule" id="PRU00221"/>
    </source>
</evidence>
<comment type="caution">
    <text evidence="4">The sequence shown here is derived from an EMBL/GenBank/DDBJ whole genome shotgun (WGS) entry which is preliminary data.</text>
</comment>
<dbReference type="GO" id="GO:0006893">
    <property type="term" value="P:Golgi to plasma membrane transport"/>
    <property type="evidence" value="ECO:0007669"/>
    <property type="project" value="TreeGrafter"/>
</dbReference>
<proteinExistence type="inferred from homology"/>
<keyword evidence="3" id="KW-0853">WD repeat</keyword>
<dbReference type="GO" id="GO:0045159">
    <property type="term" value="F:myosin II binding"/>
    <property type="evidence" value="ECO:0007669"/>
    <property type="project" value="TreeGrafter"/>
</dbReference>
<keyword evidence="2" id="KW-0268">Exocytosis</keyword>
<dbReference type="Gene3D" id="2.130.10.10">
    <property type="entry name" value="YVTN repeat-like/Quinoprotein amine dehydrogenase"/>
    <property type="match status" value="2"/>
</dbReference>
<organism evidence="4 5">
    <name type="scientific">Stephania cephalantha</name>
    <dbReference type="NCBI Taxonomy" id="152367"/>
    <lineage>
        <taxon>Eukaryota</taxon>
        <taxon>Viridiplantae</taxon>
        <taxon>Streptophyta</taxon>
        <taxon>Embryophyta</taxon>
        <taxon>Tracheophyta</taxon>
        <taxon>Spermatophyta</taxon>
        <taxon>Magnoliopsida</taxon>
        <taxon>Ranunculales</taxon>
        <taxon>Menispermaceae</taxon>
        <taxon>Menispermoideae</taxon>
        <taxon>Cissampelideae</taxon>
        <taxon>Stephania</taxon>
    </lineage>
</organism>
<dbReference type="GO" id="GO:0006887">
    <property type="term" value="P:exocytosis"/>
    <property type="evidence" value="ECO:0007669"/>
    <property type="project" value="UniProtKB-KW"/>
</dbReference>
<name>A0AAP0L6Z2_9MAGN</name>
<dbReference type="PANTHER" id="PTHR10241:SF27">
    <property type="entry name" value="TRANSDUCIN_WD40 REPEAT-LIKE SUPERFAMILY PROTEIN"/>
    <property type="match status" value="1"/>
</dbReference>
<accession>A0AAP0L6Z2</accession>
<evidence type="ECO:0000256" key="2">
    <source>
        <dbReference type="ARBA" id="ARBA00022483"/>
    </source>
</evidence>
<dbReference type="SUPFAM" id="SSF50978">
    <property type="entry name" value="WD40 repeat-like"/>
    <property type="match status" value="2"/>
</dbReference>
<dbReference type="Proteomes" id="UP001419268">
    <property type="component" value="Unassembled WGS sequence"/>
</dbReference>
<evidence type="ECO:0000256" key="1">
    <source>
        <dbReference type="ARBA" id="ARBA00008070"/>
    </source>
</evidence>
<evidence type="ECO:0000313" key="4">
    <source>
        <dbReference type="EMBL" id="KAK9164913.1"/>
    </source>
</evidence>
<dbReference type="InterPro" id="IPR001680">
    <property type="entry name" value="WD40_rpt"/>
</dbReference>